<comment type="caution">
    <text evidence="3">The sequence shown here is derived from an EMBL/GenBank/DDBJ whole genome shotgun (WGS) entry which is preliminary data.</text>
</comment>
<evidence type="ECO:0000313" key="4">
    <source>
        <dbReference type="Proteomes" id="UP000011566"/>
    </source>
</evidence>
<dbReference type="RefSeq" id="WP_007691303.1">
    <property type="nucleotide sequence ID" value="NZ_AJRK01000365.1"/>
</dbReference>
<organism evidence="3 4">
    <name type="scientific">Halococcus hamelinensis 100A6</name>
    <dbReference type="NCBI Taxonomy" id="1132509"/>
    <lineage>
        <taxon>Archaea</taxon>
        <taxon>Methanobacteriati</taxon>
        <taxon>Methanobacteriota</taxon>
        <taxon>Stenosarchaea group</taxon>
        <taxon>Halobacteria</taxon>
        <taxon>Halobacteriales</taxon>
        <taxon>Halococcaceae</taxon>
        <taxon>Halococcus</taxon>
    </lineage>
</organism>
<protein>
    <submittedName>
        <fullName evidence="3">Uncharacterized protein</fullName>
    </submittedName>
</protein>
<dbReference type="Proteomes" id="UP000011566">
    <property type="component" value="Unassembled WGS sequence"/>
</dbReference>
<feature type="region of interest" description="Disordered" evidence="1">
    <location>
        <begin position="84"/>
        <end position="141"/>
    </location>
</feature>
<dbReference type="OrthoDB" id="214459at2157"/>
<keyword evidence="2" id="KW-1133">Transmembrane helix</keyword>
<keyword evidence="2" id="KW-0472">Membrane</keyword>
<dbReference type="AlphaFoldDB" id="M0M7F1"/>
<evidence type="ECO:0000256" key="1">
    <source>
        <dbReference type="SAM" id="MobiDB-lite"/>
    </source>
</evidence>
<evidence type="ECO:0000256" key="2">
    <source>
        <dbReference type="SAM" id="Phobius"/>
    </source>
</evidence>
<feature type="compositionally biased region" description="Low complexity" evidence="1">
    <location>
        <begin position="96"/>
        <end position="141"/>
    </location>
</feature>
<evidence type="ECO:0000313" key="3">
    <source>
        <dbReference type="EMBL" id="EMA40514.1"/>
    </source>
</evidence>
<reference evidence="3 4" key="1">
    <citation type="journal article" date="2014" name="PLoS Genet.">
        <title>Phylogenetically driven sequencing of extremely halophilic archaea reveals strategies for static and dynamic osmo-response.</title>
        <authorList>
            <person name="Becker E.A."/>
            <person name="Seitzer P.M."/>
            <person name="Tritt A."/>
            <person name="Larsen D."/>
            <person name="Krusor M."/>
            <person name="Yao A.I."/>
            <person name="Wu D."/>
            <person name="Madern D."/>
            <person name="Eisen J.A."/>
            <person name="Darling A.E."/>
            <person name="Facciotti M.T."/>
        </authorList>
    </citation>
    <scope>NUCLEOTIDE SEQUENCE [LARGE SCALE GENOMIC DNA]</scope>
    <source>
        <strain evidence="3 4">100A6</strain>
    </source>
</reference>
<keyword evidence="2" id="KW-0812">Transmembrane</keyword>
<gene>
    <name evidence="3" type="ORF">C447_04422</name>
</gene>
<dbReference type="EMBL" id="AOMB01000011">
    <property type="protein sequence ID" value="EMA40514.1"/>
    <property type="molecule type" value="Genomic_DNA"/>
</dbReference>
<dbReference type="PATRIC" id="fig|1132509.6.peg.1026"/>
<dbReference type="eggNOG" id="arCOG04746">
    <property type="taxonomic scope" value="Archaea"/>
</dbReference>
<keyword evidence="4" id="KW-1185">Reference proteome</keyword>
<name>M0M7F1_9EURY</name>
<feature type="transmembrane region" description="Helical" evidence="2">
    <location>
        <begin position="311"/>
        <end position="333"/>
    </location>
</feature>
<proteinExistence type="predicted"/>
<sequence>MQRRAAAIYVVFFVVVAIAAYSLTTVAEEPSVSVEGESYAQGDPITAGGTQWTVNIADGSGNVSSTNDSARFTTSFSNNSSLAFQNGMYRPAPNDSSEGAGTASTGTTSGAGTTGTSTTGPSTSATTSGGGTNASSSTPGTEFRVVIPNESAGSASGGNASGGNASAANVSSFTLHQEFDTAARLRADPAVADTTLSGANDTEYVRYRNGTTQTLEAYLPEPTTRNVSVGDRFPYRNNSSQVESINTSGVTLAWRANLTRSQELAAGENVTLGGTTYVAQFPQNDSVVLSQNVSGYQAEQAALEHFNDRMLGLWGVVIISLFAAILVLALAYLPVRG</sequence>
<accession>M0M7F1</accession>